<organism evidence="2 3">
    <name type="scientific">Effrenium voratum</name>
    <dbReference type="NCBI Taxonomy" id="2562239"/>
    <lineage>
        <taxon>Eukaryota</taxon>
        <taxon>Sar</taxon>
        <taxon>Alveolata</taxon>
        <taxon>Dinophyceae</taxon>
        <taxon>Suessiales</taxon>
        <taxon>Symbiodiniaceae</taxon>
        <taxon>Effrenium</taxon>
    </lineage>
</organism>
<keyword evidence="3" id="KW-1185">Reference proteome</keyword>
<protein>
    <submittedName>
        <fullName evidence="2">Uncharacterized protein</fullName>
    </submittedName>
</protein>
<reference evidence="2" key="1">
    <citation type="submission" date="2023-08" db="EMBL/GenBank/DDBJ databases">
        <authorList>
            <person name="Chen Y."/>
            <person name="Shah S."/>
            <person name="Dougan E. K."/>
            <person name="Thang M."/>
            <person name="Chan C."/>
        </authorList>
    </citation>
    <scope>NUCLEOTIDE SEQUENCE</scope>
</reference>
<dbReference type="Proteomes" id="UP001178507">
    <property type="component" value="Unassembled WGS sequence"/>
</dbReference>
<feature type="region of interest" description="Disordered" evidence="1">
    <location>
        <begin position="101"/>
        <end position="123"/>
    </location>
</feature>
<name>A0AA36J810_9DINO</name>
<proteinExistence type="predicted"/>
<dbReference type="EMBL" id="CAUJNA010003385">
    <property type="protein sequence ID" value="CAJ1400782.1"/>
    <property type="molecule type" value="Genomic_DNA"/>
</dbReference>
<feature type="compositionally biased region" description="Low complexity" evidence="1">
    <location>
        <begin position="112"/>
        <end position="123"/>
    </location>
</feature>
<gene>
    <name evidence="2" type="ORF">EVOR1521_LOCUS24073</name>
</gene>
<sequence length="123" mass="13906">MADVTTQINHLDAQKKLLIALPNVCEKKNMTFKQTLELIESVGTFGGDQPELKVLDWRVRCQKELGDIVSELIRDNKEEDLNFETLRDLCGMTLDWRRPVASGSSRRLPGCSRAPASRASFRS</sequence>
<comment type="caution">
    <text evidence="2">The sequence shown here is derived from an EMBL/GenBank/DDBJ whole genome shotgun (WGS) entry which is preliminary data.</text>
</comment>
<evidence type="ECO:0000313" key="3">
    <source>
        <dbReference type="Proteomes" id="UP001178507"/>
    </source>
</evidence>
<evidence type="ECO:0000256" key="1">
    <source>
        <dbReference type="SAM" id="MobiDB-lite"/>
    </source>
</evidence>
<evidence type="ECO:0000313" key="2">
    <source>
        <dbReference type="EMBL" id="CAJ1400782.1"/>
    </source>
</evidence>
<dbReference type="AlphaFoldDB" id="A0AA36J810"/>
<accession>A0AA36J810</accession>